<dbReference type="CDD" id="cd14014">
    <property type="entry name" value="STKc_PknB_like"/>
    <property type="match status" value="1"/>
</dbReference>
<dbReference type="InterPro" id="IPR008271">
    <property type="entry name" value="Ser/Thr_kinase_AS"/>
</dbReference>
<evidence type="ECO:0000256" key="6">
    <source>
        <dbReference type="ARBA" id="ARBA00022840"/>
    </source>
</evidence>
<protein>
    <recommendedName>
        <fullName evidence="1">non-specific serine/threonine protein kinase</fullName>
        <ecNumber evidence="1">2.7.11.1</ecNumber>
    </recommendedName>
</protein>
<gene>
    <name evidence="9" type="ORF">BJ987_003858</name>
</gene>
<keyword evidence="7" id="KW-1133">Transmembrane helix</keyword>
<keyword evidence="7" id="KW-0472">Membrane</keyword>
<evidence type="ECO:0000313" key="9">
    <source>
        <dbReference type="EMBL" id="MBP2190957.1"/>
    </source>
</evidence>
<dbReference type="EC" id="2.7.11.1" evidence="1"/>
<dbReference type="Proteomes" id="UP001519325">
    <property type="component" value="Unassembled WGS sequence"/>
</dbReference>
<keyword evidence="2" id="KW-0723">Serine/threonine-protein kinase</keyword>
<dbReference type="Gene3D" id="3.30.200.20">
    <property type="entry name" value="Phosphorylase Kinase, domain 1"/>
    <property type="match status" value="1"/>
</dbReference>
<keyword evidence="4" id="KW-0547">Nucleotide-binding</keyword>
<dbReference type="EMBL" id="JAGGMR010000001">
    <property type="protein sequence ID" value="MBP2190957.1"/>
    <property type="molecule type" value="Genomic_DNA"/>
</dbReference>
<reference evidence="9 10" key="1">
    <citation type="submission" date="2021-03" db="EMBL/GenBank/DDBJ databases">
        <title>Sequencing the genomes of 1000 actinobacteria strains.</title>
        <authorList>
            <person name="Klenk H.-P."/>
        </authorList>
    </citation>
    <scope>NUCLEOTIDE SEQUENCE [LARGE SCALE GENOMIC DNA]</scope>
    <source>
        <strain evidence="9 10">DSM 45516</strain>
    </source>
</reference>
<dbReference type="PROSITE" id="PS00108">
    <property type="entry name" value="PROTEIN_KINASE_ST"/>
    <property type="match status" value="1"/>
</dbReference>
<keyword evidence="7" id="KW-0812">Transmembrane</keyword>
<evidence type="ECO:0000256" key="1">
    <source>
        <dbReference type="ARBA" id="ARBA00012513"/>
    </source>
</evidence>
<proteinExistence type="predicted"/>
<dbReference type="Pfam" id="PF00069">
    <property type="entry name" value="Pkinase"/>
    <property type="match status" value="1"/>
</dbReference>
<evidence type="ECO:0000256" key="4">
    <source>
        <dbReference type="ARBA" id="ARBA00022741"/>
    </source>
</evidence>
<dbReference type="Gene3D" id="1.10.510.10">
    <property type="entry name" value="Transferase(Phosphotransferase) domain 1"/>
    <property type="match status" value="1"/>
</dbReference>
<evidence type="ECO:0000259" key="8">
    <source>
        <dbReference type="PROSITE" id="PS50011"/>
    </source>
</evidence>
<keyword evidence="3 9" id="KW-0808">Transferase</keyword>
<dbReference type="SMART" id="SM00220">
    <property type="entry name" value="S_TKc"/>
    <property type="match status" value="1"/>
</dbReference>
<evidence type="ECO:0000256" key="7">
    <source>
        <dbReference type="SAM" id="Phobius"/>
    </source>
</evidence>
<feature type="domain" description="Protein kinase" evidence="8">
    <location>
        <begin position="19"/>
        <end position="285"/>
    </location>
</feature>
<evidence type="ECO:0000256" key="2">
    <source>
        <dbReference type="ARBA" id="ARBA00022527"/>
    </source>
</evidence>
<comment type="caution">
    <text evidence="9">The sequence shown here is derived from an EMBL/GenBank/DDBJ whole genome shotgun (WGS) entry which is preliminary data.</text>
</comment>
<keyword evidence="6" id="KW-0067">ATP-binding</keyword>
<sequence length="509" mass="53965">MSEMPPAPALAPGTIFAGYRVERVLGSGGMGTVYLAAHPRLPRYDALKVLSESHSADPEFRARFGREAELVARLDHPNIVAVRDRGDEHGRLWFAMQFVEGGDAAELLRRYPGGAPPATVLHIVSEAAAGLDAAHRAGLLHRDVKPANILLEPRPGAPDRVYVTDFGIARAAAETTALTEAGTVLATLAYAAPEQIMAQRIDQRVDVYALGCTLYELLTGAKPFPRDSAVAVMHAHLYDAPPRASAHNPALPAALDGVLATALAKNPEQRYPSCGALAAALAAALGANPETTAVLRPPTGPRKPWAVVTAVAAILAVALVAGVIWMNRAPAPTGHAGTSSSAPAATPTSTALPVAAVSWSSYRVVVDALPGLLPVNPIGSGYQGMRCVAVDSEMKQIDLNARPGKILWLSCYGNEDPLEWMLVSCNANLAPTLLSRPTDGTIAGDELWERPSGRGRMVWGNNPDLRTGQPEGMLFIQFDDPARNFCQLSVQGGSSGQELIDRWWRDAPL</sequence>
<keyword evidence="10" id="KW-1185">Reference proteome</keyword>
<dbReference type="SUPFAM" id="SSF56112">
    <property type="entry name" value="Protein kinase-like (PK-like)"/>
    <property type="match status" value="1"/>
</dbReference>
<dbReference type="PANTHER" id="PTHR43289">
    <property type="entry name" value="MITOGEN-ACTIVATED PROTEIN KINASE KINASE KINASE 20-RELATED"/>
    <property type="match status" value="1"/>
</dbReference>
<evidence type="ECO:0000256" key="3">
    <source>
        <dbReference type="ARBA" id="ARBA00022679"/>
    </source>
</evidence>
<evidence type="ECO:0000256" key="5">
    <source>
        <dbReference type="ARBA" id="ARBA00022777"/>
    </source>
</evidence>
<dbReference type="PROSITE" id="PS50011">
    <property type="entry name" value="PROTEIN_KINASE_DOM"/>
    <property type="match status" value="1"/>
</dbReference>
<accession>A0ABS4QGX8</accession>
<keyword evidence="5 9" id="KW-0418">Kinase</keyword>
<dbReference type="GO" id="GO:0004674">
    <property type="term" value="F:protein serine/threonine kinase activity"/>
    <property type="evidence" value="ECO:0007669"/>
    <property type="project" value="UniProtKB-EC"/>
</dbReference>
<dbReference type="InterPro" id="IPR000719">
    <property type="entry name" value="Prot_kinase_dom"/>
</dbReference>
<dbReference type="InterPro" id="IPR011009">
    <property type="entry name" value="Kinase-like_dom_sf"/>
</dbReference>
<evidence type="ECO:0000313" key="10">
    <source>
        <dbReference type="Proteomes" id="UP001519325"/>
    </source>
</evidence>
<feature type="transmembrane region" description="Helical" evidence="7">
    <location>
        <begin position="305"/>
        <end position="325"/>
    </location>
</feature>
<dbReference type="PANTHER" id="PTHR43289:SF6">
    <property type="entry name" value="SERINE_THREONINE-PROTEIN KINASE NEKL-3"/>
    <property type="match status" value="1"/>
</dbReference>
<dbReference type="RefSeq" id="WP_245366038.1">
    <property type="nucleotide sequence ID" value="NZ_JAGGMR010000001.1"/>
</dbReference>
<name>A0ABS4QGX8_9NOCA</name>
<organism evidence="9 10">
    <name type="scientific">Nocardia goodfellowii</name>
    <dbReference type="NCBI Taxonomy" id="882446"/>
    <lineage>
        <taxon>Bacteria</taxon>
        <taxon>Bacillati</taxon>
        <taxon>Actinomycetota</taxon>
        <taxon>Actinomycetes</taxon>
        <taxon>Mycobacteriales</taxon>
        <taxon>Nocardiaceae</taxon>
        <taxon>Nocardia</taxon>
    </lineage>
</organism>